<dbReference type="EMBL" id="BKAU01000005">
    <property type="protein sequence ID" value="GEP98067.1"/>
    <property type="molecule type" value="Genomic_DNA"/>
</dbReference>
<keyword evidence="4" id="KW-0804">Transcription</keyword>
<name>A0A512RQU4_9BACT</name>
<evidence type="ECO:0000313" key="7">
    <source>
        <dbReference type="EMBL" id="GEP98067.1"/>
    </source>
</evidence>
<evidence type="ECO:0000256" key="3">
    <source>
        <dbReference type="ARBA" id="ARBA00023082"/>
    </source>
</evidence>
<dbReference type="InterPro" id="IPR036388">
    <property type="entry name" value="WH-like_DNA-bd_sf"/>
</dbReference>
<evidence type="ECO:0000256" key="2">
    <source>
        <dbReference type="ARBA" id="ARBA00023015"/>
    </source>
</evidence>
<dbReference type="GO" id="GO:0000428">
    <property type="term" value="C:DNA-directed RNA polymerase complex"/>
    <property type="evidence" value="ECO:0007669"/>
    <property type="project" value="UniProtKB-KW"/>
</dbReference>
<dbReference type="InterPro" id="IPR013325">
    <property type="entry name" value="RNA_pol_sigma_r2"/>
</dbReference>
<dbReference type="Gene3D" id="1.10.1740.10">
    <property type="match status" value="1"/>
</dbReference>
<proteinExistence type="inferred from homology"/>
<evidence type="ECO:0000256" key="1">
    <source>
        <dbReference type="ARBA" id="ARBA00010641"/>
    </source>
</evidence>
<reference evidence="7 8" key="1">
    <citation type="submission" date="2019-07" db="EMBL/GenBank/DDBJ databases">
        <title>Whole genome shotgun sequence of Chitinophaga cymbidii NBRC 109752.</title>
        <authorList>
            <person name="Hosoyama A."/>
            <person name="Uohara A."/>
            <person name="Ohji S."/>
            <person name="Ichikawa N."/>
        </authorList>
    </citation>
    <scope>NUCLEOTIDE SEQUENCE [LARGE SCALE GENOMIC DNA]</scope>
    <source>
        <strain evidence="7 8">NBRC 109752</strain>
    </source>
</reference>
<evidence type="ECO:0000259" key="5">
    <source>
        <dbReference type="Pfam" id="PF04542"/>
    </source>
</evidence>
<dbReference type="Gene3D" id="1.10.10.10">
    <property type="entry name" value="Winged helix-like DNA-binding domain superfamily/Winged helix DNA-binding domain"/>
    <property type="match status" value="1"/>
</dbReference>
<dbReference type="RefSeq" id="WP_146866242.1">
    <property type="nucleotide sequence ID" value="NZ_BKAU01000005.1"/>
</dbReference>
<keyword evidence="3" id="KW-0731">Sigma factor</keyword>
<dbReference type="InterPro" id="IPR013324">
    <property type="entry name" value="RNA_pol_sigma_r3/r4-like"/>
</dbReference>
<dbReference type="GO" id="GO:0016987">
    <property type="term" value="F:sigma factor activity"/>
    <property type="evidence" value="ECO:0007669"/>
    <property type="project" value="UniProtKB-KW"/>
</dbReference>
<keyword evidence="7" id="KW-0240">DNA-directed RNA polymerase</keyword>
<dbReference type="Pfam" id="PF04542">
    <property type="entry name" value="Sigma70_r2"/>
    <property type="match status" value="1"/>
</dbReference>
<dbReference type="InterPro" id="IPR007627">
    <property type="entry name" value="RNA_pol_sigma70_r2"/>
</dbReference>
<keyword evidence="8" id="KW-1185">Reference proteome</keyword>
<dbReference type="PANTHER" id="PTHR43133">
    <property type="entry name" value="RNA POLYMERASE ECF-TYPE SIGMA FACTO"/>
    <property type="match status" value="1"/>
</dbReference>
<keyword evidence="2" id="KW-0805">Transcription regulation</keyword>
<organism evidence="7 8">
    <name type="scientific">Chitinophaga cymbidii</name>
    <dbReference type="NCBI Taxonomy" id="1096750"/>
    <lineage>
        <taxon>Bacteria</taxon>
        <taxon>Pseudomonadati</taxon>
        <taxon>Bacteroidota</taxon>
        <taxon>Chitinophagia</taxon>
        <taxon>Chitinophagales</taxon>
        <taxon>Chitinophagaceae</taxon>
        <taxon>Chitinophaga</taxon>
    </lineage>
</organism>
<dbReference type="InterPro" id="IPR014284">
    <property type="entry name" value="RNA_pol_sigma-70_dom"/>
</dbReference>
<comment type="similarity">
    <text evidence="1">Belongs to the sigma-70 factor family. ECF subfamily.</text>
</comment>
<dbReference type="AlphaFoldDB" id="A0A512RQU4"/>
<accession>A0A512RQU4</accession>
<dbReference type="NCBIfam" id="TIGR02937">
    <property type="entry name" value="sigma70-ECF"/>
    <property type="match status" value="1"/>
</dbReference>
<gene>
    <name evidence="7" type="ORF">CCY01nite_43270</name>
</gene>
<dbReference type="Pfam" id="PF08281">
    <property type="entry name" value="Sigma70_r4_2"/>
    <property type="match status" value="1"/>
</dbReference>
<feature type="domain" description="RNA polymerase sigma-70 region 2" evidence="5">
    <location>
        <begin position="31"/>
        <end position="93"/>
    </location>
</feature>
<sequence length="196" mass="22922">MSEIQSNPERELLLLVSRGDEQAFERMIYLYSERVFFHALTFIKSWHQAEELVQDIFMRIWQKRDKLGEVENWDKYLFTVSRNFLINAVRRAGAKFELGEADDVPDLLTPDQQHENKELRTLLDKAIQQLPDQKRAVFTMIHLEGANQEKVARALGIATRTVRWNLVSAMNEIRDFLHRHAVDPLPVILLLCLPAI</sequence>
<dbReference type="Proteomes" id="UP000321436">
    <property type="component" value="Unassembled WGS sequence"/>
</dbReference>
<feature type="domain" description="RNA polymerase sigma factor 70 region 4 type 2" evidence="6">
    <location>
        <begin position="122"/>
        <end position="166"/>
    </location>
</feature>
<dbReference type="OrthoDB" id="759001at2"/>
<dbReference type="GO" id="GO:0006352">
    <property type="term" value="P:DNA-templated transcription initiation"/>
    <property type="evidence" value="ECO:0007669"/>
    <property type="project" value="InterPro"/>
</dbReference>
<protein>
    <submittedName>
        <fullName evidence="7">DNA-directed RNA polymerase sigma-70 factor</fullName>
    </submittedName>
</protein>
<evidence type="ECO:0000256" key="4">
    <source>
        <dbReference type="ARBA" id="ARBA00023163"/>
    </source>
</evidence>
<dbReference type="GO" id="GO:0003677">
    <property type="term" value="F:DNA binding"/>
    <property type="evidence" value="ECO:0007669"/>
    <property type="project" value="InterPro"/>
</dbReference>
<dbReference type="SUPFAM" id="SSF88946">
    <property type="entry name" value="Sigma2 domain of RNA polymerase sigma factors"/>
    <property type="match status" value="1"/>
</dbReference>
<comment type="caution">
    <text evidence="7">The sequence shown here is derived from an EMBL/GenBank/DDBJ whole genome shotgun (WGS) entry which is preliminary data.</text>
</comment>
<evidence type="ECO:0000259" key="6">
    <source>
        <dbReference type="Pfam" id="PF08281"/>
    </source>
</evidence>
<dbReference type="PANTHER" id="PTHR43133:SF46">
    <property type="entry name" value="RNA POLYMERASE SIGMA-70 FACTOR ECF SUBFAMILY"/>
    <property type="match status" value="1"/>
</dbReference>
<dbReference type="InterPro" id="IPR013249">
    <property type="entry name" value="RNA_pol_sigma70_r4_t2"/>
</dbReference>
<dbReference type="SUPFAM" id="SSF88659">
    <property type="entry name" value="Sigma3 and sigma4 domains of RNA polymerase sigma factors"/>
    <property type="match status" value="1"/>
</dbReference>
<evidence type="ECO:0000313" key="8">
    <source>
        <dbReference type="Proteomes" id="UP000321436"/>
    </source>
</evidence>
<dbReference type="InterPro" id="IPR039425">
    <property type="entry name" value="RNA_pol_sigma-70-like"/>
</dbReference>